<reference evidence="3" key="1">
    <citation type="journal article" date="2019" name="Int. J. Syst. Evol. Microbiol.">
        <title>The Global Catalogue of Microorganisms (GCM) 10K type strain sequencing project: providing services to taxonomists for standard genome sequencing and annotation.</title>
        <authorList>
            <consortium name="The Broad Institute Genomics Platform"/>
            <consortium name="The Broad Institute Genome Sequencing Center for Infectious Disease"/>
            <person name="Wu L."/>
            <person name="Ma J."/>
        </authorList>
    </citation>
    <scope>NUCLEOTIDE SEQUENCE [LARGE SCALE GENOMIC DNA]</scope>
    <source>
        <strain evidence="3">CCUG 48316</strain>
    </source>
</reference>
<dbReference type="Proteomes" id="UP001596292">
    <property type="component" value="Unassembled WGS sequence"/>
</dbReference>
<evidence type="ECO:0000256" key="1">
    <source>
        <dbReference type="SAM" id="MobiDB-lite"/>
    </source>
</evidence>
<comment type="caution">
    <text evidence="2">The sequence shown here is derived from an EMBL/GenBank/DDBJ whole genome shotgun (WGS) entry which is preliminary data.</text>
</comment>
<organism evidence="2 3">
    <name type="scientific">Methylobacterium komagatae</name>
    <dbReference type="NCBI Taxonomy" id="374425"/>
    <lineage>
        <taxon>Bacteria</taxon>
        <taxon>Pseudomonadati</taxon>
        <taxon>Pseudomonadota</taxon>
        <taxon>Alphaproteobacteria</taxon>
        <taxon>Hyphomicrobiales</taxon>
        <taxon>Methylobacteriaceae</taxon>
        <taxon>Methylobacterium</taxon>
    </lineage>
</organism>
<dbReference type="RefSeq" id="WP_378970502.1">
    <property type="nucleotide sequence ID" value="NZ_JBHSWN010000001.1"/>
</dbReference>
<sequence length="353" mass="38007">MAGAVGRAAPGSPERIGALIRASLIPGLSEQQQGVVKTLLANEMETGKLTSDQREYAMAQAQGFPGTFIQYKDAQRRPLTPTVLSPGQTVLPPGEYSTPSFVAAPKEEAYTLSPGQQRMQGDRVVASVPDRDKSTEAEAKLRGEFTKQLGTFNDVQDGYRRLIAATEQREANPNSISPASDIALVFGYMRMLDPGSVVREGEYATAQNAGGVDDKVRNLYNKAINGEFLSDGQRQDFIDTAGRLYGQARQGAESVASRYSDLAKGQGLDEGRVVKLPDALKGPKLAPSRADPAADSGKRALPEVVKGGRPPEGYTWDSYLAKSKGILKDRPDLRPQLEDMLAKAGIDPRKLGK</sequence>
<feature type="region of interest" description="Disordered" evidence="1">
    <location>
        <begin position="112"/>
        <end position="132"/>
    </location>
</feature>
<evidence type="ECO:0000313" key="2">
    <source>
        <dbReference type="EMBL" id="MFC6790571.1"/>
    </source>
</evidence>
<accession>A0ABW2BMD6</accession>
<proteinExistence type="predicted"/>
<keyword evidence="3" id="KW-1185">Reference proteome</keyword>
<evidence type="ECO:0000313" key="3">
    <source>
        <dbReference type="Proteomes" id="UP001596292"/>
    </source>
</evidence>
<name>A0ABW2BMD6_9HYPH</name>
<gene>
    <name evidence="2" type="ORF">ACFQE0_13740</name>
</gene>
<feature type="region of interest" description="Disordered" evidence="1">
    <location>
        <begin position="281"/>
        <end position="312"/>
    </location>
</feature>
<protein>
    <submittedName>
        <fullName evidence="2">Uncharacterized protein</fullName>
    </submittedName>
</protein>
<dbReference type="EMBL" id="JBHSWN010000001">
    <property type="protein sequence ID" value="MFC6790571.1"/>
    <property type="molecule type" value="Genomic_DNA"/>
</dbReference>